<proteinExistence type="predicted"/>
<sequence length="79" mass="9080">MNKQELKAALESAGVDEDAYWLEGGRPNEAYTLERRDNGWAVYYSEKGNRNDEVVFDTEDEACCELLNWVLNDDTVMGR</sequence>
<evidence type="ECO:0000313" key="1">
    <source>
        <dbReference type="EMBL" id="THV42996.1"/>
    </source>
</evidence>
<name>A0A4V4HSU3_9ACTN</name>
<dbReference type="AlphaFoldDB" id="A0A4V4HSU3"/>
<dbReference type="RefSeq" id="WP_136533127.1">
    <property type="nucleotide sequence ID" value="NZ_STGY01000009.1"/>
</dbReference>
<evidence type="ECO:0000313" key="2">
    <source>
        <dbReference type="Proteomes" id="UP000308760"/>
    </source>
</evidence>
<comment type="caution">
    <text evidence="1">The sequence shown here is derived from an EMBL/GenBank/DDBJ whole genome shotgun (WGS) entry which is preliminary data.</text>
</comment>
<reference evidence="1 2" key="2">
    <citation type="submission" date="2019-05" db="EMBL/GenBank/DDBJ databases">
        <title>Glycomyces buryatensis sp. nov.</title>
        <authorList>
            <person name="Nikitina E."/>
        </authorList>
    </citation>
    <scope>NUCLEOTIDE SEQUENCE [LARGE SCALE GENOMIC DNA]</scope>
    <source>
        <strain evidence="1 2">18</strain>
    </source>
</reference>
<protein>
    <submittedName>
        <fullName evidence="1">Uncharacterized protein</fullName>
    </submittedName>
</protein>
<accession>A0A4V4HSU3</accession>
<gene>
    <name evidence="1" type="ORF">FAB82_03315</name>
</gene>
<organism evidence="1 2">
    <name type="scientific">Glycomyces buryatensis</name>
    <dbReference type="NCBI Taxonomy" id="2570927"/>
    <lineage>
        <taxon>Bacteria</taxon>
        <taxon>Bacillati</taxon>
        <taxon>Actinomycetota</taxon>
        <taxon>Actinomycetes</taxon>
        <taxon>Glycomycetales</taxon>
        <taxon>Glycomycetaceae</taxon>
        <taxon>Glycomyces</taxon>
    </lineage>
</organism>
<reference evidence="2" key="1">
    <citation type="submission" date="2019-04" db="EMBL/GenBank/DDBJ databases">
        <title>Nocardioides xinjiangensis sp. nov.</title>
        <authorList>
            <person name="Liu S."/>
        </authorList>
    </citation>
    <scope>NUCLEOTIDE SEQUENCE [LARGE SCALE GENOMIC DNA]</scope>
    <source>
        <strain evidence="2">18</strain>
    </source>
</reference>
<dbReference type="OrthoDB" id="5196941at2"/>
<keyword evidence="2" id="KW-1185">Reference proteome</keyword>
<dbReference type="EMBL" id="STGY01000009">
    <property type="protein sequence ID" value="THV42996.1"/>
    <property type="molecule type" value="Genomic_DNA"/>
</dbReference>
<dbReference type="Proteomes" id="UP000308760">
    <property type="component" value="Unassembled WGS sequence"/>
</dbReference>